<sequence>MTEEKNKRLRNILQTNQFIVPSYGTYGGLSGFHDYGILGTKVKLKLLNLWRSFFLDKNEIDEIETPIIIPYDVLYASGHVSRFTDYIVKDKDGRVHRADHLVKDYFRDNGMDKLADQVDGWTQQKLESEINKYKMVSSPGHAGYIKVETKNLMYSIPSAASNSSGSSNNTPHTDFLRPELAQGIFINYGICKQFMKKDLPFGLAQVGKSYRKEISPQSFVRMREFTQAEIEFFTDPLNKTHSNYDSIKDYCIPILTGKMQENNEKVRIVTISDAIESGIISHQIMGYFLANIHQFCLKIGLKEEKIRFRQHLPSEMAHYASECWDLETYVNNDWLECIGCADRGSYDLRAHGDKGVGNCKGVEKRKLETPIVIKTLKIKVNKSVVTSKYNDATNSIVKYFYTLNEEELINIKNTLQDTNNGMLTHKVVRINIDELEYVITKDMILFSETEEVTKYEEFIPHSIEPSFGIDRILYSIFEHNLWIREGDTNGKVTYKNILSLPKILSPYDIAIFCLQNKKDMMNIVNKIKNKLMDSGIKCYTDTSSVRIGKKYVRSDEIGVKFTITVDPGSLDDNKVTIRDRDTLSQNRINIDEIESELNKLYR</sequence>
<proteinExistence type="predicted"/>
<evidence type="ECO:0000259" key="3">
    <source>
        <dbReference type="PROSITE" id="PS50862"/>
    </source>
</evidence>
<name>A0A481Z248_9VIRU</name>
<dbReference type="Gene3D" id="3.30.930.10">
    <property type="entry name" value="Bira Bifunctional Protein, Domain 2"/>
    <property type="match status" value="1"/>
</dbReference>
<protein>
    <recommendedName>
        <fullName evidence="1">glycine--tRNA ligase</fullName>
        <ecNumber evidence="1">6.1.1.14</ecNumber>
    </recommendedName>
    <alternativeName>
        <fullName evidence="2">Diadenosine tetraphosphate synthetase</fullName>
    </alternativeName>
</protein>
<dbReference type="SUPFAM" id="SSF55681">
    <property type="entry name" value="Class II aaRS and biotin synthetases"/>
    <property type="match status" value="1"/>
</dbReference>
<dbReference type="InterPro" id="IPR006195">
    <property type="entry name" value="aa-tRNA-synth_II"/>
</dbReference>
<feature type="domain" description="Aminoacyl-transfer RNA synthetases class-II family profile" evidence="3">
    <location>
        <begin position="39"/>
        <end position="506"/>
    </location>
</feature>
<dbReference type="NCBIfam" id="TIGR00389">
    <property type="entry name" value="glyS_dimeric"/>
    <property type="match status" value="1"/>
</dbReference>
<accession>A0A481Z248</accession>
<dbReference type="InterPro" id="IPR002315">
    <property type="entry name" value="tRNA-synt_gly"/>
</dbReference>
<dbReference type="PANTHER" id="PTHR10745:SF0">
    <property type="entry name" value="GLYCINE--TRNA LIGASE"/>
    <property type="match status" value="1"/>
</dbReference>
<evidence type="ECO:0000256" key="2">
    <source>
        <dbReference type="ARBA" id="ARBA00030057"/>
    </source>
</evidence>
<evidence type="ECO:0000256" key="1">
    <source>
        <dbReference type="ARBA" id="ARBA00012829"/>
    </source>
</evidence>
<dbReference type="Gene3D" id="3.40.50.800">
    <property type="entry name" value="Anticodon-binding domain"/>
    <property type="match status" value="1"/>
</dbReference>
<dbReference type="GO" id="GO:0004820">
    <property type="term" value="F:glycine-tRNA ligase activity"/>
    <property type="evidence" value="ECO:0007669"/>
    <property type="project" value="UniProtKB-EC"/>
</dbReference>
<dbReference type="Gene3D" id="3.30.40.230">
    <property type="match status" value="1"/>
</dbReference>
<evidence type="ECO:0000313" key="4">
    <source>
        <dbReference type="EMBL" id="QBK89776.1"/>
    </source>
</evidence>
<gene>
    <name evidence="4" type="ORF">LCPAC101_00590</name>
</gene>
<organism evidence="4">
    <name type="scientific">Pithovirus LCPAC101</name>
    <dbReference type="NCBI Taxonomy" id="2506586"/>
    <lineage>
        <taxon>Viruses</taxon>
        <taxon>Pithoviruses</taxon>
    </lineage>
</organism>
<dbReference type="PRINTS" id="PR01043">
    <property type="entry name" value="TRNASYNTHGLY"/>
</dbReference>
<dbReference type="InterPro" id="IPR027031">
    <property type="entry name" value="Gly-tRNA_synthase/POLG2"/>
</dbReference>
<dbReference type="InterPro" id="IPR004154">
    <property type="entry name" value="Anticodon-bd"/>
</dbReference>
<keyword evidence="4" id="KW-0436">Ligase</keyword>
<dbReference type="InterPro" id="IPR036621">
    <property type="entry name" value="Anticodon-bd_dom_sf"/>
</dbReference>
<reference evidence="4" key="1">
    <citation type="journal article" date="2019" name="MBio">
        <title>Virus Genomes from Deep Sea Sediments Expand the Ocean Megavirome and Support Independent Origins of Viral Gigantism.</title>
        <authorList>
            <person name="Backstrom D."/>
            <person name="Yutin N."/>
            <person name="Jorgensen S.L."/>
            <person name="Dharamshi J."/>
            <person name="Homa F."/>
            <person name="Zaremba-Niedwiedzka K."/>
            <person name="Spang A."/>
            <person name="Wolf Y.I."/>
            <person name="Koonin E.V."/>
            <person name="Ettema T.J."/>
        </authorList>
    </citation>
    <scope>NUCLEOTIDE SEQUENCE</scope>
</reference>
<dbReference type="EC" id="6.1.1.14" evidence="1"/>
<dbReference type="InterPro" id="IPR045864">
    <property type="entry name" value="aa-tRNA-synth_II/BPL/LPL"/>
</dbReference>
<dbReference type="EMBL" id="MK500440">
    <property type="protein sequence ID" value="QBK89776.1"/>
    <property type="molecule type" value="Genomic_DNA"/>
</dbReference>
<dbReference type="SUPFAM" id="SSF52954">
    <property type="entry name" value="Class II aaRS ABD-related"/>
    <property type="match status" value="1"/>
</dbReference>
<dbReference type="PROSITE" id="PS50862">
    <property type="entry name" value="AA_TRNA_LIGASE_II"/>
    <property type="match status" value="1"/>
</dbReference>
<keyword evidence="4" id="KW-0030">Aminoacyl-tRNA synthetase</keyword>
<dbReference type="Pfam" id="PF03129">
    <property type="entry name" value="HGTP_anticodon"/>
    <property type="match status" value="1"/>
</dbReference>
<dbReference type="NCBIfam" id="NF003211">
    <property type="entry name" value="PRK04173.1"/>
    <property type="match status" value="1"/>
</dbReference>
<dbReference type="GO" id="GO:0005524">
    <property type="term" value="F:ATP binding"/>
    <property type="evidence" value="ECO:0007669"/>
    <property type="project" value="InterPro"/>
</dbReference>
<dbReference type="PANTHER" id="PTHR10745">
    <property type="entry name" value="GLYCYL-TRNA SYNTHETASE/DNA POLYMERASE SUBUNIT GAMMA-2"/>
    <property type="match status" value="1"/>
</dbReference>